<proteinExistence type="predicted"/>
<dbReference type="PROSITE" id="PS50048">
    <property type="entry name" value="ZN2_CY6_FUNGAL_2"/>
    <property type="match status" value="1"/>
</dbReference>
<keyword evidence="6" id="KW-1185">Reference proteome</keyword>
<evidence type="ECO:0000313" key="5">
    <source>
        <dbReference type="EMBL" id="KAF2151866.1"/>
    </source>
</evidence>
<dbReference type="Pfam" id="PF11951">
    <property type="entry name" value="Fungal_trans_2"/>
    <property type="match status" value="1"/>
</dbReference>
<dbReference type="GO" id="GO:0000981">
    <property type="term" value="F:DNA-binding transcription factor activity, RNA polymerase II-specific"/>
    <property type="evidence" value="ECO:0007669"/>
    <property type="project" value="InterPro"/>
</dbReference>
<feature type="region of interest" description="Disordered" evidence="3">
    <location>
        <begin position="100"/>
        <end position="211"/>
    </location>
</feature>
<dbReference type="AlphaFoldDB" id="A0A9P4J028"/>
<dbReference type="GO" id="GO:0005634">
    <property type="term" value="C:nucleus"/>
    <property type="evidence" value="ECO:0007669"/>
    <property type="project" value="UniProtKB-SubCell"/>
</dbReference>
<dbReference type="PANTHER" id="PTHR37534">
    <property type="entry name" value="TRANSCRIPTIONAL ACTIVATOR PROTEIN UGA3"/>
    <property type="match status" value="1"/>
</dbReference>
<dbReference type="GO" id="GO:0008270">
    <property type="term" value="F:zinc ion binding"/>
    <property type="evidence" value="ECO:0007669"/>
    <property type="project" value="InterPro"/>
</dbReference>
<dbReference type="SMART" id="SM00066">
    <property type="entry name" value="GAL4"/>
    <property type="match status" value="1"/>
</dbReference>
<dbReference type="CDD" id="cd00067">
    <property type="entry name" value="GAL4"/>
    <property type="match status" value="1"/>
</dbReference>
<feature type="compositionally biased region" description="Polar residues" evidence="3">
    <location>
        <begin position="663"/>
        <end position="675"/>
    </location>
</feature>
<comment type="caution">
    <text evidence="5">The sequence shown here is derived from an EMBL/GenBank/DDBJ whole genome shotgun (WGS) entry which is preliminary data.</text>
</comment>
<dbReference type="GO" id="GO:0000976">
    <property type="term" value="F:transcription cis-regulatory region binding"/>
    <property type="evidence" value="ECO:0007669"/>
    <property type="project" value="TreeGrafter"/>
</dbReference>
<dbReference type="SUPFAM" id="SSF57701">
    <property type="entry name" value="Zn2/Cys6 DNA-binding domain"/>
    <property type="match status" value="1"/>
</dbReference>
<protein>
    <recommendedName>
        <fullName evidence="4">Zn(2)-C6 fungal-type domain-containing protein</fullName>
    </recommendedName>
</protein>
<evidence type="ECO:0000259" key="4">
    <source>
        <dbReference type="PROSITE" id="PS50048"/>
    </source>
</evidence>
<evidence type="ECO:0000256" key="3">
    <source>
        <dbReference type="SAM" id="MobiDB-lite"/>
    </source>
</evidence>
<organism evidence="5 6">
    <name type="scientific">Myriangium duriaei CBS 260.36</name>
    <dbReference type="NCBI Taxonomy" id="1168546"/>
    <lineage>
        <taxon>Eukaryota</taxon>
        <taxon>Fungi</taxon>
        <taxon>Dikarya</taxon>
        <taxon>Ascomycota</taxon>
        <taxon>Pezizomycotina</taxon>
        <taxon>Dothideomycetes</taxon>
        <taxon>Dothideomycetidae</taxon>
        <taxon>Myriangiales</taxon>
        <taxon>Myriangiaceae</taxon>
        <taxon>Myriangium</taxon>
    </lineage>
</organism>
<evidence type="ECO:0000313" key="6">
    <source>
        <dbReference type="Proteomes" id="UP000799439"/>
    </source>
</evidence>
<dbReference type="InterPro" id="IPR001138">
    <property type="entry name" value="Zn2Cys6_DnaBD"/>
</dbReference>
<dbReference type="Proteomes" id="UP000799439">
    <property type="component" value="Unassembled WGS sequence"/>
</dbReference>
<reference evidence="5" key="1">
    <citation type="journal article" date="2020" name="Stud. Mycol.">
        <title>101 Dothideomycetes genomes: a test case for predicting lifestyles and emergence of pathogens.</title>
        <authorList>
            <person name="Haridas S."/>
            <person name="Albert R."/>
            <person name="Binder M."/>
            <person name="Bloem J."/>
            <person name="Labutti K."/>
            <person name="Salamov A."/>
            <person name="Andreopoulos B."/>
            <person name="Baker S."/>
            <person name="Barry K."/>
            <person name="Bills G."/>
            <person name="Bluhm B."/>
            <person name="Cannon C."/>
            <person name="Castanera R."/>
            <person name="Culley D."/>
            <person name="Daum C."/>
            <person name="Ezra D."/>
            <person name="Gonzalez J."/>
            <person name="Henrissat B."/>
            <person name="Kuo A."/>
            <person name="Liang C."/>
            <person name="Lipzen A."/>
            <person name="Lutzoni F."/>
            <person name="Magnuson J."/>
            <person name="Mondo S."/>
            <person name="Nolan M."/>
            <person name="Ohm R."/>
            <person name="Pangilinan J."/>
            <person name="Park H.-J."/>
            <person name="Ramirez L."/>
            <person name="Alfaro M."/>
            <person name="Sun H."/>
            <person name="Tritt A."/>
            <person name="Yoshinaga Y."/>
            <person name="Zwiers L.-H."/>
            <person name="Turgeon B."/>
            <person name="Goodwin S."/>
            <person name="Spatafora J."/>
            <person name="Crous P."/>
            <person name="Grigoriev I."/>
        </authorList>
    </citation>
    <scope>NUCLEOTIDE SEQUENCE</scope>
    <source>
        <strain evidence="5">CBS 260.36</strain>
    </source>
</reference>
<accession>A0A9P4J028</accession>
<gene>
    <name evidence="5" type="ORF">K461DRAFT_227541</name>
</gene>
<dbReference type="PROSITE" id="PS00463">
    <property type="entry name" value="ZN2_CY6_FUNGAL_1"/>
    <property type="match status" value="1"/>
</dbReference>
<dbReference type="Gene3D" id="4.10.240.10">
    <property type="entry name" value="Zn(2)-C6 fungal-type DNA-binding domain"/>
    <property type="match status" value="1"/>
</dbReference>
<sequence length="709" mass="79969">MPPGGFYSDDHSPIVSPDLYGPPLHPINTHSTENFNHYTEFEDSVPPLISPVEGSKSKRRQSQLDHVKHKRTRSGCFTCRSRRVKCDEAHPTCERCRKGQRDCVYPDSNNQRPPRDLSKYKTATADSGSSGDEGDDKQKTSAAPEEENEEGSGSITAKAAKQAHDSMSPSSKERDPISPTESTKKSAPKRPQASRTNSKQPKLTSLGGPKWATLPKDIRTHIKYHREHITCHHYSLKHDNSNFLKTTFLEIALSYEPLLYAITAFSAYFSTISRPDGNLQSFLSYYNKSVSLLRESLSKASRHSTATLLTILQLATFEEYLGDWVNVFSHTKAAYEILIQLFTPETIMQNETRRKIISWYMRFDLLTGFISSSETALPREWHEAVTNYYVRQAADRPQDLGCQVEEALSTSVFLAYDMSVLFGRMARNSVPDAELLQSLSELRQRVAERDAILDAALADKKTYVEDFPPLSEGEIDLFDSKAQDFLIDDPLRTWNLVLNDWWAIKGMFLGMDRLSPSSPMQLGLLGRRICQMFEGYIRAGNDRQADVLAMHSSLGIAMTTLPRDEPHMLWARRTLALVESCGYFQPSSYRTRMSEVWGKALTDDWWQADIDSPLLQQIREFINYRALNPNDAQTDSLRDLRPVFKAMSLEDDPHRNTGGRVTRSASSVTTEENGSSMGGGDLWAALDSSPEMNWDAHVGSSEVAQGEWS</sequence>
<dbReference type="PANTHER" id="PTHR37534:SF10">
    <property type="entry name" value="ZN(II)2CYS6 TRANSCRIPTION FACTOR (EUROFUNG)"/>
    <property type="match status" value="1"/>
</dbReference>
<name>A0A9P4J028_9PEZI</name>
<dbReference type="GO" id="GO:0045944">
    <property type="term" value="P:positive regulation of transcription by RNA polymerase II"/>
    <property type="evidence" value="ECO:0007669"/>
    <property type="project" value="TreeGrafter"/>
</dbReference>
<feature type="region of interest" description="Disordered" evidence="3">
    <location>
        <begin position="50"/>
        <end position="72"/>
    </location>
</feature>
<feature type="compositionally biased region" description="Basic residues" evidence="3">
    <location>
        <begin position="57"/>
        <end position="72"/>
    </location>
</feature>
<keyword evidence="2" id="KW-0539">Nucleus</keyword>
<feature type="domain" description="Zn(2)-C6 fungal-type" evidence="4">
    <location>
        <begin position="75"/>
        <end position="105"/>
    </location>
</feature>
<feature type="region of interest" description="Disordered" evidence="3">
    <location>
        <begin position="649"/>
        <end position="680"/>
    </location>
</feature>
<evidence type="ECO:0000256" key="2">
    <source>
        <dbReference type="ARBA" id="ARBA00023242"/>
    </source>
</evidence>
<dbReference type="InterPro" id="IPR021858">
    <property type="entry name" value="Fun_TF"/>
</dbReference>
<dbReference type="OrthoDB" id="5278208at2759"/>
<dbReference type="Pfam" id="PF00172">
    <property type="entry name" value="Zn_clus"/>
    <property type="match status" value="1"/>
</dbReference>
<dbReference type="EMBL" id="ML996087">
    <property type="protein sequence ID" value="KAF2151866.1"/>
    <property type="molecule type" value="Genomic_DNA"/>
</dbReference>
<feature type="compositionally biased region" description="Polar residues" evidence="3">
    <location>
        <begin position="193"/>
        <end position="203"/>
    </location>
</feature>
<comment type="subcellular location">
    <subcellularLocation>
        <location evidence="1">Nucleus</location>
    </subcellularLocation>
</comment>
<evidence type="ECO:0000256" key="1">
    <source>
        <dbReference type="ARBA" id="ARBA00004123"/>
    </source>
</evidence>
<dbReference type="InterPro" id="IPR036864">
    <property type="entry name" value="Zn2-C6_fun-type_DNA-bd_sf"/>
</dbReference>